<dbReference type="PANTHER" id="PTHR32322">
    <property type="entry name" value="INNER MEMBRANE TRANSPORTER"/>
    <property type="match status" value="1"/>
</dbReference>
<evidence type="ECO:0000256" key="4">
    <source>
        <dbReference type="ARBA" id="ARBA00023136"/>
    </source>
</evidence>
<comment type="subcellular location">
    <subcellularLocation>
        <location evidence="1">Membrane</location>
        <topology evidence="1">Multi-pass membrane protein</topology>
    </subcellularLocation>
</comment>
<feature type="transmembrane region" description="Helical" evidence="5">
    <location>
        <begin position="262"/>
        <end position="280"/>
    </location>
</feature>
<feature type="transmembrane region" description="Helical" evidence="5">
    <location>
        <begin position="34"/>
        <end position="53"/>
    </location>
</feature>
<feature type="transmembrane region" description="Helical" evidence="5">
    <location>
        <begin position="236"/>
        <end position="256"/>
    </location>
</feature>
<keyword evidence="8" id="KW-1185">Reference proteome</keyword>
<feature type="transmembrane region" description="Helical" evidence="5">
    <location>
        <begin position="7"/>
        <end position="28"/>
    </location>
</feature>
<keyword evidence="2 5" id="KW-0812">Transmembrane</keyword>
<dbReference type="PANTHER" id="PTHR32322:SF9">
    <property type="entry name" value="AMINO-ACID METABOLITE EFFLUX PUMP-RELATED"/>
    <property type="match status" value="1"/>
</dbReference>
<evidence type="ECO:0000256" key="5">
    <source>
        <dbReference type="SAM" id="Phobius"/>
    </source>
</evidence>
<dbReference type="InterPro" id="IPR000620">
    <property type="entry name" value="EamA_dom"/>
</dbReference>
<evidence type="ECO:0000256" key="3">
    <source>
        <dbReference type="ARBA" id="ARBA00022989"/>
    </source>
</evidence>
<feature type="domain" description="EamA" evidence="6">
    <location>
        <begin position="8"/>
        <end position="132"/>
    </location>
</feature>
<dbReference type="AlphaFoldDB" id="A0A918KIV3"/>
<reference evidence="7 8" key="1">
    <citation type="journal article" date="2014" name="Int. J. Syst. Evol. Microbiol.">
        <title>Complete genome sequence of Corynebacterium casei LMG S-19264T (=DSM 44701T), isolated from a smear-ripened cheese.</title>
        <authorList>
            <consortium name="US DOE Joint Genome Institute (JGI-PGF)"/>
            <person name="Walter F."/>
            <person name="Albersmeier A."/>
            <person name="Kalinowski J."/>
            <person name="Ruckert C."/>
        </authorList>
    </citation>
    <scope>NUCLEOTIDE SEQUENCE [LARGE SCALE GENOMIC DNA]</scope>
    <source>
        <strain evidence="7 8">KCTC 23968</strain>
    </source>
</reference>
<keyword evidence="3 5" id="KW-1133">Transmembrane helix</keyword>
<dbReference type="Pfam" id="PF00892">
    <property type="entry name" value="EamA"/>
    <property type="match status" value="2"/>
</dbReference>
<dbReference type="GO" id="GO:0016020">
    <property type="term" value="C:membrane"/>
    <property type="evidence" value="ECO:0007669"/>
    <property type="project" value="UniProtKB-SubCell"/>
</dbReference>
<sequence length="300" mass="32039">MGIKDFSLLFTVCFVWGLNIVITRWVVFDAAVPPIFFAAIRFLGVAVLLIPFLRPIPEDIKTLFLISFFIGAGHFALLFVGLANAEASAASVVSQLAVPFSTLMSMAFLGETIGWRRGIGIMLAFAGVLLIAVDPASFTVSFGLLYIAGAAFIGSVGGILMKRMKPVSAMQMQVWIALFSFAPLFVVSAFLEQGQWTTYVAGGWLVWVATAFAVVGVSIFGHGAFYHLIKKYDISLLSPLTLMTPIWGVVLSIVLLNDAITPQLILGAVVSLGGVLVIALRPNRTMPEASMGEKIGSGGS</sequence>
<keyword evidence="4 5" id="KW-0472">Membrane</keyword>
<accession>A0A918KIV3</accession>
<feature type="transmembrane region" description="Helical" evidence="5">
    <location>
        <begin position="173"/>
        <end position="191"/>
    </location>
</feature>
<feature type="transmembrane region" description="Helical" evidence="5">
    <location>
        <begin position="121"/>
        <end position="138"/>
    </location>
</feature>
<name>A0A918KIV3_9PROT</name>
<evidence type="ECO:0000313" key="7">
    <source>
        <dbReference type="EMBL" id="GGX62817.1"/>
    </source>
</evidence>
<feature type="transmembrane region" description="Helical" evidence="5">
    <location>
        <begin position="89"/>
        <end position="109"/>
    </location>
</feature>
<dbReference type="SUPFAM" id="SSF103481">
    <property type="entry name" value="Multidrug resistance efflux transporter EmrE"/>
    <property type="match status" value="2"/>
</dbReference>
<dbReference type="Proteomes" id="UP000600865">
    <property type="component" value="Unassembled WGS sequence"/>
</dbReference>
<dbReference type="EMBL" id="BMYV01000001">
    <property type="protein sequence ID" value="GGX62817.1"/>
    <property type="molecule type" value="Genomic_DNA"/>
</dbReference>
<feature type="domain" description="EamA" evidence="6">
    <location>
        <begin position="142"/>
        <end position="279"/>
    </location>
</feature>
<dbReference type="RefSeq" id="WP_189582430.1">
    <property type="nucleotide sequence ID" value="NZ_BMYV01000001.1"/>
</dbReference>
<feature type="transmembrane region" description="Helical" evidence="5">
    <location>
        <begin position="144"/>
        <end position="161"/>
    </location>
</feature>
<evidence type="ECO:0000313" key="8">
    <source>
        <dbReference type="Proteomes" id="UP000600865"/>
    </source>
</evidence>
<evidence type="ECO:0000256" key="1">
    <source>
        <dbReference type="ARBA" id="ARBA00004141"/>
    </source>
</evidence>
<gene>
    <name evidence="7" type="ORF">GCM10011309_10990</name>
</gene>
<dbReference type="InterPro" id="IPR050638">
    <property type="entry name" value="AA-Vitamin_Transporters"/>
</dbReference>
<evidence type="ECO:0000259" key="6">
    <source>
        <dbReference type="Pfam" id="PF00892"/>
    </source>
</evidence>
<dbReference type="InterPro" id="IPR037185">
    <property type="entry name" value="EmrE-like"/>
</dbReference>
<organism evidence="7 8">
    <name type="scientific">Litorimonas cladophorae</name>
    <dbReference type="NCBI Taxonomy" id="1220491"/>
    <lineage>
        <taxon>Bacteria</taxon>
        <taxon>Pseudomonadati</taxon>
        <taxon>Pseudomonadota</taxon>
        <taxon>Alphaproteobacteria</taxon>
        <taxon>Maricaulales</taxon>
        <taxon>Robiginitomaculaceae</taxon>
    </lineage>
</organism>
<dbReference type="Gene3D" id="1.10.3730.20">
    <property type="match status" value="1"/>
</dbReference>
<comment type="caution">
    <text evidence="7">The sequence shown here is derived from an EMBL/GenBank/DDBJ whole genome shotgun (WGS) entry which is preliminary data.</text>
</comment>
<evidence type="ECO:0000256" key="2">
    <source>
        <dbReference type="ARBA" id="ARBA00022692"/>
    </source>
</evidence>
<feature type="transmembrane region" description="Helical" evidence="5">
    <location>
        <begin position="62"/>
        <end position="83"/>
    </location>
</feature>
<protein>
    <submittedName>
        <fullName evidence="7">Membrane protein</fullName>
    </submittedName>
</protein>
<feature type="transmembrane region" description="Helical" evidence="5">
    <location>
        <begin position="203"/>
        <end position="229"/>
    </location>
</feature>
<proteinExistence type="predicted"/>